<dbReference type="SUPFAM" id="SSF51703">
    <property type="entry name" value="Cobalamin (vitamin B12)-dependent enzymes"/>
    <property type="match status" value="1"/>
</dbReference>
<dbReference type="CDD" id="cd03677">
    <property type="entry name" value="MM_CoA_mutase_beta"/>
    <property type="match status" value="1"/>
</dbReference>
<keyword evidence="3" id="KW-1185">Reference proteome</keyword>
<proteinExistence type="predicted"/>
<evidence type="ECO:0000313" key="2">
    <source>
        <dbReference type="EMBL" id="ATQ69466.1"/>
    </source>
</evidence>
<feature type="domain" description="Methylmalonyl-CoA mutase alpha/beta chain catalytic" evidence="1">
    <location>
        <begin position="111"/>
        <end position="447"/>
    </location>
</feature>
<sequence>MTLHDAPLAGVFPQGKEEDWRKIVDRALKGAPFEKLISKTYDGVEIAPLYARATAPGPRALRAAPGRWSVLARVDHGDPATANRLALDDLEGGADGLHIVLAGAQGAYGSGVADDGDESIAQLFQSFHFEYGVPALIEFSPRAPNAVSAIRRLLDRAHIEPSITRVAFGFDPLGAQALHGFLPAPWTEHSAVFAAEVKSVAEAGFRFGAAFADARVIHAAGGSEAQELGFALSAALAYLRALEANGLPLETARALLAFRLSADADQFVTIAKFRALRRLFARVESACGLAPEPIYVHAETAWRMATRRDPWTNLLRATLATFGAAIGGADAVTVLPFTQALGTPDAFARRLARDTQLVLQDESHVHVVDDPAAGAGGMEALTEALAERGWSEFQKIEAEGGLAASLEKGALQARVAETADKRAQNVARARDKITGSNEFPDIGEAPVAALAPFDASRSEAEAPAGALRSSPLPPRRLAEPFEALRDRSDAALAATGARPRVFLANLGSVAAYTARAHFAKNFFEAGGMEAVFGEDGGDLAAGWRASGAKLACICSSDAIYAERAEEAARALAAAGARVYLAGRPGELEKALRSAGVADFIYAGGDMFATLQRAFEEAG</sequence>
<dbReference type="Gene3D" id="3.40.50.280">
    <property type="entry name" value="Cobalamin-binding domain"/>
    <property type="match status" value="1"/>
</dbReference>
<dbReference type="EMBL" id="CP023737">
    <property type="protein sequence ID" value="ATQ69466.1"/>
    <property type="molecule type" value="Genomic_DNA"/>
</dbReference>
<dbReference type="PANTHER" id="PTHR48101:SF4">
    <property type="entry name" value="METHYLMALONYL-COA MUTASE, MITOCHONDRIAL"/>
    <property type="match status" value="1"/>
</dbReference>
<dbReference type="RefSeq" id="WP_003608363.1">
    <property type="nucleotide sequence ID" value="NZ_ADVE02000001.1"/>
</dbReference>
<dbReference type="PANTHER" id="PTHR48101">
    <property type="entry name" value="METHYLMALONYL-COA MUTASE, MITOCHONDRIAL-RELATED"/>
    <property type="match status" value="1"/>
</dbReference>
<dbReference type="GO" id="GO:0016866">
    <property type="term" value="F:intramolecular transferase activity"/>
    <property type="evidence" value="ECO:0007669"/>
    <property type="project" value="InterPro"/>
</dbReference>
<dbReference type="STRING" id="595536.GCA_000178815_01689"/>
<name>A0A2D2D3D4_METT3</name>
<dbReference type="GO" id="GO:0031419">
    <property type="term" value="F:cobalamin binding"/>
    <property type="evidence" value="ECO:0007669"/>
    <property type="project" value="InterPro"/>
</dbReference>
<protein>
    <submittedName>
        <fullName evidence="2">Methylmalonyl-CoA mutase</fullName>
    </submittedName>
</protein>
<dbReference type="InterPro" id="IPR016176">
    <property type="entry name" value="Cbl-dep_enz_cat"/>
</dbReference>
<dbReference type="KEGG" id="mtw:CQW49_17450"/>
<organism evidence="2 3">
    <name type="scientific">Methylosinus trichosporium (strain ATCC 35070 / NCIMB 11131 / UNIQEM 75 / OB3b)</name>
    <dbReference type="NCBI Taxonomy" id="595536"/>
    <lineage>
        <taxon>Bacteria</taxon>
        <taxon>Pseudomonadati</taxon>
        <taxon>Pseudomonadota</taxon>
        <taxon>Alphaproteobacteria</taxon>
        <taxon>Hyphomicrobiales</taxon>
        <taxon>Methylocystaceae</taxon>
        <taxon>Methylosinus</taxon>
    </lineage>
</organism>
<accession>A0A2D2D3D4</accession>
<dbReference type="Pfam" id="PF01642">
    <property type="entry name" value="MM_CoA_mutase"/>
    <property type="match status" value="1"/>
</dbReference>
<dbReference type="Gene3D" id="3.20.20.240">
    <property type="entry name" value="Methylmalonyl-CoA mutase"/>
    <property type="match status" value="1"/>
</dbReference>
<dbReference type="InterPro" id="IPR006099">
    <property type="entry name" value="MeMalonylCoA_mutase_a/b_cat"/>
</dbReference>
<evidence type="ECO:0000313" key="3">
    <source>
        <dbReference type="Proteomes" id="UP000230709"/>
    </source>
</evidence>
<dbReference type="Proteomes" id="UP000230709">
    <property type="component" value="Chromosome"/>
</dbReference>
<evidence type="ECO:0000259" key="1">
    <source>
        <dbReference type="Pfam" id="PF01642"/>
    </source>
</evidence>
<reference evidence="3" key="1">
    <citation type="submission" date="2017-10" db="EMBL/GenBank/DDBJ databases">
        <title>Completed PacBio SMRT sequence of Methylosinus trichosporium OB3b reveals presence of a third large plasmid.</title>
        <authorList>
            <person name="Charles T.C."/>
            <person name="Lynch M.D.J."/>
            <person name="Heil J.R."/>
            <person name="Cheng J."/>
        </authorList>
    </citation>
    <scope>NUCLEOTIDE SEQUENCE [LARGE SCALE GENOMIC DNA]</scope>
    <source>
        <strain evidence="3">OB3b</strain>
    </source>
</reference>
<gene>
    <name evidence="2" type="ORF">CQW49_17450</name>
</gene>
<dbReference type="AlphaFoldDB" id="A0A2D2D3D4"/>